<keyword evidence="1" id="KW-0472">Membrane</keyword>
<dbReference type="EMBL" id="MWIP01000011">
    <property type="protein sequence ID" value="KAF1685694.1"/>
    <property type="molecule type" value="Genomic_DNA"/>
</dbReference>
<keyword evidence="1" id="KW-1133">Transmembrane helix</keyword>
<feature type="transmembrane region" description="Helical" evidence="1">
    <location>
        <begin position="12"/>
        <end position="30"/>
    </location>
</feature>
<dbReference type="RefSeq" id="WP_162311523.1">
    <property type="nucleotide sequence ID" value="NZ_JACHGU010000007.1"/>
</dbReference>
<organism evidence="2 3">
    <name type="scientific">Pseudoxanthomonas broegbernensis</name>
    <dbReference type="NCBI Taxonomy" id="83619"/>
    <lineage>
        <taxon>Bacteria</taxon>
        <taxon>Pseudomonadati</taxon>
        <taxon>Pseudomonadota</taxon>
        <taxon>Gammaproteobacteria</taxon>
        <taxon>Lysobacterales</taxon>
        <taxon>Lysobacteraceae</taxon>
        <taxon>Pseudoxanthomonas</taxon>
    </lineage>
</organism>
<gene>
    <name evidence="2" type="ORF">B1992_10875</name>
</gene>
<proteinExistence type="predicted"/>
<keyword evidence="3" id="KW-1185">Reference proteome</keyword>
<sequence length="120" mass="12502">MEDALPHLLSLIVHQSPWLLACAAGLALLWPRTAHPAPGQTLALSGIGLLLGATLLRLVGTSIHGWLLARAVDEGRPFSDHGMLVSAMQVSFVLLAIASAVGLFLLALGASRAMRAPPRG</sequence>
<evidence type="ECO:0008006" key="4">
    <source>
        <dbReference type="Google" id="ProtNLM"/>
    </source>
</evidence>
<name>A0A7V8GLA6_9GAMM</name>
<feature type="transmembrane region" description="Helical" evidence="1">
    <location>
        <begin position="87"/>
        <end position="110"/>
    </location>
</feature>
<dbReference type="AlphaFoldDB" id="A0A7V8GLA6"/>
<reference evidence="2 3" key="1">
    <citation type="submission" date="2017-10" db="EMBL/GenBank/DDBJ databases">
        <title>Whole genome sequencing of Pseudoxanthomonas broegbernensis DSM 12573(T).</title>
        <authorList>
            <person name="Kumar S."/>
            <person name="Bansal K."/>
            <person name="Kaur A."/>
            <person name="Patil P."/>
            <person name="Sharma S."/>
            <person name="Patil P.B."/>
        </authorList>
    </citation>
    <scope>NUCLEOTIDE SEQUENCE [LARGE SCALE GENOMIC DNA]</scope>
    <source>
        <strain evidence="2 3">DSM 12573</strain>
    </source>
</reference>
<comment type="caution">
    <text evidence="2">The sequence shown here is derived from an EMBL/GenBank/DDBJ whole genome shotgun (WGS) entry which is preliminary data.</text>
</comment>
<protein>
    <recommendedName>
        <fullName evidence="4">Transmembrane protein</fullName>
    </recommendedName>
</protein>
<dbReference type="Proteomes" id="UP000462066">
    <property type="component" value="Unassembled WGS sequence"/>
</dbReference>
<evidence type="ECO:0000256" key="1">
    <source>
        <dbReference type="SAM" id="Phobius"/>
    </source>
</evidence>
<accession>A0A7V8GLA6</accession>
<evidence type="ECO:0000313" key="2">
    <source>
        <dbReference type="EMBL" id="KAF1685694.1"/>
    </source>
</evidence>
<evidence type="ECO:0000313" key="3">
    <source>
        <dbReference type="Proteomes" id="UP000462066"/>
    </source>
</evidence>
<feature type="transmembrane region" description="Helical" evidence="1">
    <location>
        <begin position="42"/>
        <end position="67"/>
    </location>
</feature>
<keyword evidence="1" id="KW-0812">Transmembrane</keyword>